<evidence type="ECO:0000313" key="1">
    <source>
        <dbReference type="EMBL" id="GBN79269.1"/>
    </source>
</evidence>
<dbReference type="GO" id="GO:0090730">
    <property type="term" value="C:Las1 complex"/>
    <property type="evidence" value="ECO:0007669"/>
    <property type="project" value="InterPro"/>
</dbReference>
<keyword evidence="2" id="KW-1185">Reference proteome</keyword>
<dbReference type="PANTHER" id="PTHR15002:SF0">
    <property type="entry name" value="RIBOSOMAL BIOGENESIS PROTEIN LAS1L"/>
    <property type="match status" value="1"/>
</dbReference>
<dbReference type="GO" id="GO:0030687">
    <property type="term" value="C:preribosome, large subunit precursor"/>
    <property type="evidence" value="ECO:0007669"/>
    <property type="project" value="TreeGrafter"/>
</dbReference>
<dbReference type="GO" id="GO:0000470">
    <property type="term" value="P:maturation of LSU-rRNA"/>
    <property type="evidence" value="ECO:0007669"/>
    <property type="project" value="TreeGrafter"/>
</dbReference>
<reference evidence="1 2" key="1">
    <citation type="journal article" date="2019" name="Sci. Rep.">
        <title>Orb-weaving spider Araneus ventricosus genome elucidates the spidroin gene catalogue.</title>
        <authorList>
            <person name="Kono N."/>
            <person name="Nakamura H."/>
            <person name="Ohtoshi R."/>
            <person name="Moran D.A.P."/>
            <person name="Shinohara A."/>
            <person name="Yoshida Y."/>
            <person name="Fujiwara M."/>
            <person name="Mori M."/>
            <person name="Tomita M."/>
            <person name="Arakawa K."/>
        </authorList>
    </citation>
    <scope>NUCLEOTIDE SEQUENCE [LARGE SCALE GENOMIC DNA]</scope>
</reference>
<protein>
    <submittedName>
        <fullName evidence="1">Uncharacterized protein</fullName>
    </submittedName>
</protein>
<dbReference type="GO" id="GO:0004519">
    <property type="term" value="F:endonuclease activity"/>
    <property type="evidence" value="ECO:0007669"/>
    <property type="project" value="InterPro"/>
</dbReference>
<evidence type="ECO:0000313" key="2">
    <source>
        <dbReference type="Proteomes" id="UP000499080"/>
    </source>
</evidence>
<comment type="caution">
    <text evidence="1">The sequence shown here is derived from an EMBL/GenBank/DDBJ whole genome shotgun (WGS) entry which is preliminary data.</text>
</comment>
<gene>
    <name evidence="1" type="ORF">AVEN_269666_1</name>
</gene>
<accession>A0A4Y2RVK4</accession>
<sequence>MPNLALLRARSVFKKGYKVFPSRIIIYRLFEIHEMFVNLTLEHSQNARKKIRLSFLAAKHNIPSWLLELRNEATHSFCPSLSMLRMGANTALQHLEKTFWSKEVANTKLKINLSSEREAEIVILINQYKSLQVQRAKSRELRLSLSKDVRDVLKKMGTVILHD</sequence>
<name>A0A4Y2RVK4_ARAVE</name>
<dbReference type="PANTHER" id="PTHR15002">
    <property type="entry name" value="RIBOSOMAL BIOGENESIS PROTEIN LAS1L"/>
    <property type="match status" value="1"/>
</dbReference>
<proteinExistence type="predicted"/>
<dbReference type="InterPro" id="IPR007174">
    <property type="entry name" value="Las1"/>
</dbReference>
<feature type="non-terminal residue" evidence="1">
    <location>
        <position position="163"/>
    </location>
</feature>
<dbReference type="Pfam" id="PF04031">
    <property type="entry name" value="Las1"/>
    <property type="match status" value="1"/>
</dbReference>
<organism evidence="1 2">
    <name type="scientific">Araneus ventricosus</name>
    <name type="common">Orbweaver spider</name>
    <name type="synonym">Epeira ventricosa</name>
    <dbReference type="NCBI Taxonomy" id="182803"/>
    <lineage>
        <taxon>Eukaryota</taxon>
        <taxon>Metazoa</taxon>
        <taxon>Ecdysozoa</taxon>
        <taxon>Arthropoda</taxon>
        <taxon>Chelicerata</taxon>
        <taxon>Arachnida</taxon>
        <taxon>Araneae</taxon>
        <taxon>Araneomorphae</taxon>
        <taxon>Entelegynae</taxon>
        <taxon>Araneoidea</taxon>
        <taxon>Araneidae</taxon>
        <taxon>Araneus</taxon>
    </lineage>
</organism>
<dbReference type="Proteomes" id="UP000499080">
    <property type="component" value="Unassembled WGS sequence"/>
</dbReference>
<dbReference type="GO" id="GO:0000460">
    <property type="term" value="P:maturation of 5.8S rRNA"/>
    <property type="evidence" value="ECO:0007669"/>
    <property type="project" value="TreeGrafter"/>
</dbReference>
<dbReference type="OrthoDB" id="6435588at2759"/>
<dbReference type="AlphaFoldDB" id="A0A4Y2RVK4"/>
<dbReference type="EMBL" id="BGPR01018483">
    <property type="protein sequence ID" value="GBN79269.1"/>
    <property type="molecule type" value="Genomic_DNA"/>
</dbReference>